<reference evidence="4 5" key="1">
    <citation type="journal article" date="2015" name="Genome Biol.">
        <title>Comparative genomics of Steinernema reveals deeply conserved gene regulatory networks.</title>
        <authorList>
            <person name="Dillman A.R."/>
            <person name="Macchietto M."/>
            <person name="Porter C.F."/>
            <person name="Rogers A."/>
            <person name="Williams B."/>
            <person name="Antoshechkin I."/>
            <person name="Lee M.M."/>
            <person name="Goodwin Z."/>
            <person name="Lu X."/>
            <person name="Lewis E.E."/>
            <person name="Goodrich-Blair H."/>
            <person name="Stock S.P."/>
            <person name="Adams B.J."/>
            <person name="Sternberg P.W."/>
            <person name="Mortazavi A."/>
        </authorList>
    </citation>
    <scope>NUCLEOTIDE SEQUENCE [LARGE SCALE GENOMIC DNA]</scope>
    <source>
        <strain evidence="4 5">ALL</strain>
    </source>
</reference>
<dbReference type="SUPFAM" id="SSF54160">
    <property type="entry name" value="Chromo domain-like"/>
    <property type="match status" value="1"/>
</dbReference>
<keyword evidence="5" id="KW-1185">Reference proteome</keyword>
<keyword evidence="2" id="KW-0539">Nucleus</keyword>
<evidence type="ECO:0000259" key="3">
    <source>
        <dbReference type="PROSITE" id="PS50013"/>
    </source>
</evidence>
<dbReference type="PROSITE" id="PS50013">
    <property type="entry name" value="CHROMO_2"/>
    <property type="match status" value="1"/>
</dbReference>
<comment type="caution">
    <text evidence="4">The sequence shown here is derived from an EMBL/GenBank/DDBJ whole genome shotgun (WGS) entry which is preliminary data.</text>
</comment>
<dbReference type="PROSITE" id="PS00598">
    <property type="entry name" value="CHROMO_1"/>
    <property type="match status" value="1"/>
</dbReference>
<dbReference type="OrthoDB" id="273092at2759"/>
<proteinExistence type="predicted"/>
<gene>
    <name evidence="4" type="ORF">L596_009514</name>
</gene>
<dbReference type="CDD" id="cd00024">
    <property type="entry name" value="CD_CSD"/>
    <property type="match status" value="1"/>
</dbReference>
<dbReference type="InterPro" id="IPR016197">
    <property type="entry name" value="Chromo-like_dom_sf"/>
</dbReference>
<evidence type="ECO:0000313" key="4">
    <source>
        <dbReference type="EMBL" id="TKR95330.1"/>
    </source>
</evidence>
<dbReference type="InterPro" id="IPR023779">
    <property type="entry name" value="Chromodomain_CS"/>
</dbReference>
<reference evidence="4 5" key="2">
    <citation type="journal article" date="2019" name="G3 (Bethesda)">
        <title>Hybrid Assembly of the Genome of the Entomopathogenic Nematode Steinernema carpocapsae Identifies the X-Chromosome.</title>
        <authorList>
            <person name="Serra L."/>
            <person name="Macchietto M."/>
            <person name="Macias-Munoz A."/>
            <person name="McGill C.J."/>
            <person name="Rodriguez I.M."/>
            <person name="Rodriguez B."/>
            <person name="Murad R."/>
            <person name="Mortazavi A."/>
        </authorList>
    </citation>
    <scope>NUCLEOTIDE SEQUENCE [LARGE SCALE GENOMIC DNA]</scope>
    <source>
        <strain evidence="4 5">ALL</strain>
    </source>
</reference>
<dbReference type="InterPro" id="IPR023780">
    <property type="entry name" value="Chromo_domain"/>
</dbReference>
<dbReference type="SMART" id="SM00298">
    <property type="entry name" value="CHROMO"/>
    <property type="match status" value="1"/>
</dbReference>
<dbReference type="EMBL" id="AZBU02000002">
    <property type="protein sequence ID" value="TKR95330.1"/>
    <property type="molecule type" value="Genomic_DNA"/>
</dbReference>
<dbReference type="AlphaFoldDB" id="A0A4U5PFV0"/>
<dbReference type="GO" id="GO:0005634">
    <property type="term" value="C:nucleus"/>
    <property type="evidence" value="ECO:0007669"/>
    <property type="project" value="UniProtKB-SubCell"/>
</dbReference>
<accession>A0A4U5PFV0</accession>
<comment type="subcellular location">
    <subcellularLocation>
        <location evidence="1">Nucleus</location>
    </subcellularLocation>
</comment>
<name>A0A4U5PFV0_STECR</name>
<dbReference type="STRING" id="34508.A0A4U5PFV0"/>
<protein>
    <recommendedName>
        <fullName evidence="3">Chromo domain-containing protein</fullName>
    </recommendedName>
</protein>
<dbReference type="Proteomes" id="UP000298663">
    <property type="component" value="Unassembled WGS sequence"/>
</dbReference>
<feature type="domain" description="Chromo" evidence="3">
    <location>
        <begin position="58"/>
        <end position="120"/>
    </location>
</feature>
<evidence type="ECO:0000313" key="5">
    <source>
        <dbReference type="Proteomes" id="UP000298663"/>
    </source>
</evidence>
<sequence>MPKTKKKLVVNPQRSLAVKKRWQAVKAVEAASEESAKAPKETAWHKWQLTVKSANTLPTFERIVDRRRVDERIEYLLKWEGWSREHNSWEPEGEIDEQMRAQFLLNKWQEAFKKRRTYNKILAKANRPQVPLFGLRPGFKIRKIVSCSGLEIMGGPKFLVEYEDLEEMDFVEPEDVFAVEPMMTLLFYGSLIVIPGEEV</sequence>
<evidence type="ECO:0000256" key="1">
    <source>
        <dbReference type="ARBA" id="ARBA00004123"/>
    </source>
</evidence>
<evidence type="ECO:0000256" key="2">
    <source>
        <dbReference type="ARBA" id="ARBA00023242"/>
    </source>
</evidence>
<dbReference type="Pfam" id="PF00385">
    <property type="entry name" value="Chromo"/>
    <property type="match status" value="1"/>
</dbReference>
<dbReference type="InterPro" id="IPR000953">
    <property type="entry name" value="Chromo/chromo_shadow_dom"/>
</dbReference>
<organism evidence="4 5">
    <name type="scientific">Steinernema carpocapsae</name>
    <name type="common">Entomopathogenic nematode</name>
    <dbReference type="NCBI Taxonomy" id="34508"/>
    <lineage>
        <taxon>Eukaryota</taxon>
        <taxon>Metazoa</taxon>
        <taxon>Ecdysozoa</taxon>
        <taxon>Nematoda</taxon>
        <taxon>Chromadorea</taxon>
        <taxon>Rhabditida</taxon>
        <taxon>Tylenchina</taxon>
        <taxon>Panagrolaimomorpha</taxon>
        <taxon>Strongyloidoidea</taxon>
        <taxon>Steinernematidae</taxon>
        <taxon>Steinernema</taxon>
    </lineage>
</organism>
<dbReference type="Gene3D" id="2.40.50.40">
    <property type="match status" value="1"/>
</dbReference>